<reference evidence="1 2" key="1">
    <citation type="submission" date="2019-07" db="EMBL/GenBank/DDBJ databases">
        <title>The draft genome sequence of Aquimarina algiphila M91.</title>
        <authorList>
            <person name="Meng X."/>
        </authorList>
    </citation>
    <scope>NUCLEOTIDE SEQUENCE [LARGE SCALE GENOMIC DNA]</scope>
    <source>
        <strain evidence="1 2">M91</strain>
    </source>
</reference>
<accession>A0A554VRG7</accession>
<dbReference type="OrthoDB" id="7054664at2"/>
<gene>
    <name evidence="1" type="ORF">FOF46_01080</name>
</gene>
<name>A0A554VRG7_9FLAO</name>
<dbReference type="RefSeq" id="WP_143915174.1">
    <property type="nucleotide sequence ID" value="NZ_CANMIK010000032.1"/>
</dbReference>
<dbReference type="EMBL" id="VLNR01000002">
    <property type="protein sequence ID" value="TSE11250.1"/>
    <property type="molecule type" value="Genomic_DNA"/>
</dbReference>
<dbReference type="AlphaFoldDB" id="A0A554VRG7"/>
<evidence type="ECO:0000313" key="2">
    <source>
        <dbReference type="Proteomes" id="UP000318833"/>
    </source>
</evidence>
<evidence type="ECO:0000313" key="1">
    <source>
        <dbReference type="EMBL" id="TSE11250.1"/>
    </source>
</evidence>
<comment type="caution">
    <text evidence="1">The sequence shown here is derived from an EMBL/GenBank/DDBJ whole genome shotgun (WGS) entry which is preliminary data.</text>
</comment>
<organism evidence="1 2">
    <name type="scientific">Aquimarina algiphila</name>
    <dbReference type="NCBI Taxonomy" id="2047982"/>
    <lineage>
        <taxon>Bacteria</taxon>
        <taxon>Pseudomonadati</taxon>
        <taxon>Bacteroidota</taxon>
        <taxon>Flavobacteriia</taxon>
        <taxon>Flavobacteriales</taxon>
        <taxon>Flavobacteriaceae</taxon>
        <taxon>Aquimarina</taxon>
    </lineage>
</organism>
<sequence length="221" mass="26836">MKKILIIVFLLFYGKSFAQYKFDFSNLSISESKVDSINYYYNKVLKSKREEKKKFEKQFFQSLPNNHTEMSHAMYIDSSKKLIEYEENKHKKNYIPKSYIINPWVKHLSSMDYNDKKEYYRKYFNICIGGKYGADYMQDGFEIYKRFLVDTEQASIEMNKLNDEQIESIFWFIFDETHPEHNEKKISLYNQMMRKIKKYNSRIAYLLEKSYNRVLSAKKGH</sequence>
<dbReference type="Proteomes" id="UP000318833">
    <property type="component" value="Unassembled WGS sequence"/>
</dbReference>
<protein>
    <submittedName>
        <fullName evidence="1">Uncharacterized protein</fullName>
    </submittedName>
</protein>
<proteinExistence type="predicted"/>
<keyword evidence="2" id="KW-1185">Reference proteome</keyword>